<evidence type="ECO:0000313" key="2">
    <source>
        <dbReference type="Proteomes" id="UP001174909"/>
    </source>
</evidence>
<name>A0AA35WLX8_GEOBA</name>
<comment type="caution">
    <text evidence="1">The sequence shown here is derived from an EMBL/GenBank/DDBJ whole genome shotgun (WGS) entry which is preliminary data.</text>
</comment>
<dbReference type="Proteomes" id="UP001174909">
    <property type="component" value="Unassembled WGS sequence"/>
</dbReference>
<reference evidence="1" key="1">
    <citation type="submission" date="2023-03" db="EMBL/GenBank/DDBJ databases">
        <authorList>
            <person name="Steffen K."/>
            <person name="Cardenas P."/>
        </authorList>
    </citation>
    <scope>NUCLEOTIDE SEQUENCE</scope>
</reference>
<evidence type="ECO:0000313" key="1">
    <source>
        <dbReference type="EMBL" id="CAI8026318.1"/>
    </source>
</evidence>
<protein>
    <submittedName>
        <fullName evidence="1">Uncharacterized protein</fullName>
    </submittedName>
</protein>
<keyword evidence="2" id="KW-1185">Reference proteome</keyword>
<dbReference type="AlphaFoldDB" id="A0AA35WLX8"/>
<gene>
    <name evidence="1" type="ORF">GBAR_LOCUS15123</name>
</gene>
<proteinExistence type="predicted"/>
<accession>A0AA35WLX8</accession>
<organism evidence="1 2">
    <name type="scientific">Geodia barretti</name>
    <name type="common">Barrett's horny sponge</name>
    <dbReference type="NCBI Taxonomy" id="519541"/>
    <lineage>
        <taxon>Eukaryota</taxon>
        <taxon>Metazoa</taxon>
        <taxon>Porifera</taxon>
        <taxon>Demospongiae</taxon>
        <taxon>Heteroscleromorpha</taxon>
        <taxon>Tetractinellida</taxon>
        <taxon>Astrophorina</taxon>
        <taxon>Geodiidae</taxon>
        <taxon>Geodia</taxon>
    </lineage>
</organism>
<sequence>MSSAIDPDEIRHSLRYLCKKDKNRVRKLIVDVATGDRKIHEVEEKLHVERDKFRRALLQLNQHIILLERERIDILHSQK</sequence>
<dbReference type="EMBL" id="CASHTH010002207">
    <property type="protein sequence ID" value="CAI8026318.1"/>
    <property type="molecule type" value="Genomic_DNA"/>
</dbReference>